<dbReference type="Proteomes" id="UP001281761">
    <property type="component" value="Unassembled WGS sequence"/>
</dbReference>
<feature type="transmembrane region" description="Helical" evidence="1">
    <location>
        <begin position="482"/>
        <end position="499"/>
    </location>
</feature>
<evidence type="ECO:0000256" key="1">
    <source>
        <dbReference type="SAM" id="Phobius"/>
    </source>
</evidence>
<feature type="transmembrane region" description="Helical" evidence="1">
    <location>
        <begin position="451"/>
        <end position="470"/>
    </location>
</feature>
<comment type="caution">
    <text evidence="2">The sequence shown here is derived from an EMBL/GenBank/DDBJ whole genome shotgun (WGS) entry which is preliminary data.</text>
</comment>
<reference evidence="2 3" key="1">
    <citation type="journal article" date="2022" name="bioRxiv">
        <title>Genomics of Preaxostyla Flagellates Illuminates Evolutionary Transitions and the Path Towards Mitochondrial Loss.</title>
        <authorList>
            <person name="Novak L.V.F."/>
            <person name="Treitli S.C."/>
            <person name="Pyrih J."/>
            <person name="Halakuc P."/>
            <person name="Pipaliya S.V."/>
            <person name="Vacek V."/>
            <person name="Brzon O."/>
            <person name="Soukal P."/>
            <person name="Eme L."/>
            <person name="Dacks J.B."/>
            <person name="Karnkowska A."/>
            <person name="Elias M."/>
            <person name="Hampl V."/>
        </authorList>
    </citation>
    <scope>NUCLEOTIDE SEQUENCE [LARGE SCALE GENOMIC DNA]</scope>
    <source>
        <strain evidence="2">NAU3</strain>
        <tissue evidence="2">Gut</tissue>
    </source>
</reference>
<keyword evidence="1" id="KW-0812">Transmembrane</keyword>
<keyword evidence="1" id="KW-1133">Transmembrane helix</keyword>
<dbReference type="SUPFAM" id="SSF51126">
    <property type="entry name" value="Pectin lyase-like"/>
    <property type="match status" value="1"/>
</dbReference>
<keyword evidence="3" id="KW-1185">Reference proteome</keyword>
<organism evidence="2 3">
    <name type="scientific">Blattamonas nauphoetae</name>
    <dbReference type="NCBI Taxonomy" id="2049346"/>
    <lineage>
        <taxon>Eukaryota</taxon>
        <taxon>Metamonada</taxon>
        <taxon>Preaxostyla</taxon>
        <taxon>Oxymonadida</taxon>
        <taxon>Blattamonas</taxon>
    </lineage>
</organism>
<accession>A0ABQ9YCW2</accession>
<protein>
    <recommendedName>
        <fullName evidence="4">Right handed beta helix domain-containing protein</fullName>
    </recommendedName>
</protein>
<dbReference type="InterPro" id="IPR011050">
    <property type="entry name" value="Pectin_lyase_fold/virulence"/>
</dbReference>
<proteinExistence type="predicted"/>
<evidence type="ECO:0000313" key="3">
    <source>
        <dbReference type="Proteomes" id="UP001281761"/>
    </source>
</evidence>
<sequence>MLIVVNTKVTWKQTSSLPLVAAIQHDDKYPVTELSENSILGRDADQARDLVVDIQPSILAASVSLTTSTITNVTSHRRFIGDDLRFPLASQGVISSSISECTNHLYGMGLLDLNFGSGVCCQNSSFSKCESDADPTEGPPTTCTLFDTCTFRDIHADRGGAIDSDETTTSPTIAKCSFLRCTADRLGGSVFYCPSPSCSMSVSHCSFVSGRAGLQGGGIQIANCKLSTIADCVFLNLSATTKHGGGLTLIDSPGLVTVSSCLFQKCRTDHATGSGGAVYSVKSGFVFASLRFRENNAATLNQGHDLWIELTTANQGVSSITECDTYQDPALVKIHNGTTITPDFIGSKKKDTRRSKWIRADLNARAEFSNNVQHDTTGFAFVTFRHSWAVDRVLSVYEESYSRNCLEIQNGQIKELSIGGNVIHVSCAPDPSDVLFENIGITQKAKAVRPFFLTLYSLIGIIIGIVIIIVIKRSTLQYSSDFFLTALIAIVNSIVKYIIRMIVSSGGRISGALSQSATHSGQSFRQFL</sequence>
<evidence type="ECO:0000313" key="2">
    <source>
        <dbReference type="EMBL" id="KAK2961606.1"/>
    </source>
</evidence>
<name>A0ABQ9YCW2_9EUKA</name>
<dbReference type="EMBL" id="JARBJD010000015">
    <property type="protein sequence ID" value="KAK2961606.1"/>
    <property type="molecule type" value="Genomic_DNA"/>
</dbReference>
<evidence type="ECO:0008006" key="4">
    <source>
        <dbReference type="Google" id="ProtNLM"/>
    </source>
</evidence>
<gene>
    <name evidence="2" type="ORF">BLNAU_3404</name>
</gene>
<keyword evidence="1" id="KW-0472">Membrane</keyword>